<protein>
    <recommendedName>
        <fullName evidence="3">F-box domain-containing protein</fullName>
    </recommendedName>
</protein>
<name>A0ABR1J2U5_9AGAR</name>
<evidence type="ECO:0000313" key="2">
    <source>
        <dbReference type="Proteomes" id="UP001498398"/>
    </source>
</evidence>
<reference evidence="1 2" key="1">
    <citation type="submission" date="2024-01" db="EMBL/GenBank/DDBJ databases">
        <title>A draft genome for the cacao thread blight pathogen Marasmiellus scandens.</title>
        <authorList>
            <person name="Baruah I.K."/>
            <person name="Leung J."/>
            <person name="Bukari Y."/>
            <person name="Amoako-Attah I."/>
            <person name="Meinhardt L.W."/>
            <person name="Bailey B.A."/>
            <person name="Cohen S.P."/>
        </authorList>
    </citation>
    <scope>NUCLEOTIDE SEQUENCE [LARGE SCALE GENOMIC DNA]</scope>
    <source>
        <strain evidence="1 2">GH-19</strain>
    </source>
</reference>
<dbReference type="InterPro" id="IPR032675">
    <property type="entry name" value="LRR_dom_sf"/>
</dbReference>
<evidence type="ECO:0000313" key="1">
    <source>
        <dbReference type="EMBL" id="KAK7448840.1"/>
    </source>
</evidence>
<organism evidence="1 2">
    <name type="scientific">Marasmiellus scandens</name>
    <dbReference type="NCBI Taxonomy" id="2682957"/>
    <lineage>
        <taxon>Eukaryota</taxon>
        <taxon>Fungi</taxon>
        <taxon>Dikarya</taxon>
        <taxon>Basidiomycota</taxon>
        <taxon>Agaricomycotina</taxon>
        <taxon>Agaricomycetes</taxon>
        <taxon>Agaricomycetidae</taxon>
        <taxon>Agaricales</taxon>
        <taxon>Marasmiineae</taxon>
        <taxon>Omphalotaceae</taxon>
        <taxon>Marasmiellus</taxon>
    </lineage>
</organism>
<dbReference type="EMBL" id="JBANRG010000037">
    <property type="protein sequence ID" value="KAK7448840.1"/>
    <property type="molecule type" value="Genomic_DNA"/>
</dbReference>
<dbReference type="Proteomes" id="UP001498398">
    <property type="component" value="Unassembled WGS sequence"/>
</dbReference>
<dbReference type="Gene3D" id="3.80.10.10">
    <property type="entry name" value="Ribonuclease Inhibitor"/>
    <property type="match status" value="1"/>
</dbReference>
<comment type="caution">
    <text evidence="1">The sequence shown here is derived from an EMBL/GenBank/DDBJ whole genome shotgun (WGS) entry which is preliminary data.</text>
</comment>
<sequence length="531" mass="60959">MPLGSGSVEFLYPPIDVKRFRAYPSDFEIWDVRQQIHDGQNEIDQLDEEINCVCKNFWLLQERRDRIRRRVDEYRAFVSPIRRIPPEIWNEIFIRCLHDSHGLCITDTEIFAPTMDLSQVCGSWRETVTSTPKLWADLDINLIRGGPETAARVALYLEHSGDSPLILNVQALDGNLQGVENLDRSWVWKTLEMLLNNHTRWYKVKVNLLWEILDHKEVQNLFQNISTHCDVLQYISVVFGNAFPPQIHEYSPALFQILKQAPQLQSLHLDEFGPFLNLPFFQLLDITVSAFWSWADILKCLSMCPSLQKADITIEEIEDDDPEFKKFCHVELRSFKCTFSCVWHVNDVLSALMLPAINELELSVTNPDSESDGAGLKNMLSQSSCQLETLKLNGFYTSEQELINILFIIPTLLHFELDSVSFTTAFFQNLTFQDGITAILPRLTSFSISIRGSPTDPPLPDPKAILLMVRSRRPVKDTQERARLTHFDFVVSGPVDIVDEEWLELFSSEVVPSLRALESEGLELKLEIGSE</sequence>
<dbReference type="SUPFAM" id="SSF52047">
    <property type="entry name" value="RNI-like"/>
    <property type="match status" value="1"/>
</dbReference>
<keyword evidence="2" id="KW-1185">Reference proteome</keyword>
<proteinExistence type="predicted"/>
<gene>
    <name evidence="1" type="ORF">VKT23_013569</name>
</gene>
<evidence type="ECO:0008006" key="3">
    <source>
        <dbReference type="Google" id="ProtNLM"/>
    </source>
</evidence>
<accession>A0ABR1J2U5</accession>